<evidence type="ECO:0000256" key="2">
    <source>
        <dbReference type="ARBA" id="ARBA00003015"/>
    </source>
</evidence>
<organism evidence="8 9">
    <name type="scientific">Malonomonas rubra DSM 5091</name>
    <dbReference type="NCBI Taxonomy" id="1122189"/>
    <lineage>
        <taxon>Bacteria</taxon>
        <taxon>Pseudomonadati</taxon>
        <taxon>Thermodesulfobacteriota</taxon>
        <taxon>Desulfuromonadia</taxon>
        <taxon>Desulfuromonadales</taxon>
        <taxon>Geopsychrobacteraceae</taxon>
        <taxon>Malonomonas</taxon>
    </lineage>
</organism>
<keyword evidence="7" id="KW-0819">tRNA processing</keyword>
<evidence type="ECO:0000256" key="4">
    <source>
        <dbReference type="ARBA" id="ARBA00022603"/>
    </source>
</evidence>
<dbReference type="STRING" id="1122189.SAMN02745165_00381"/>
<dbReference type="GO" id="GO:0008176">
    <property type="term" value="F:tRNA (guanine(46)-N7)-methyltransferase activity"/>
    <property type="evidence" value="ECO:0007669"/>
    <property type="project" value="UniProtKB-EC"/>
</dbReference>
<evidence type="ECO:0000313" key="9">
    <source>
        <dbReference type="Proteomes" id="UP000184171"/>
    </source>
</evidence>
<dbReference type="SUPFAM" id="SSF53335">
    <property type="entry name" value="S-adenosyl-L-methionine-dependent methyltransferases"/>
    <property type="match status" value="1"/>
</dbReference>
<protein>
    <recommendedName>
        <fullName evidence="3">tRNA (guanine(46)-N(7))-methyltransferase</fullName>
        <ecNumber evidence="3">2.1.1.33</ecNumber>
    </recommendedName>
</protein>
<sequence length="183" mass="20651">MNNFEFIILFASFAVCLSLVWSSLRSGITPVPSSNKAKRTILQAADRSSFGTIIELGSGWGTLALALAEKHPHRQVIGYEISPIPWFVSWCLKKIKRLDNLNLRRQNFISVELPPSTLLVCYLYPGGMSKLAEKIEKEKPQVEILISNTFALPGVEPEQVIRLRDLYKSPIYVYRLVGSDIEK</sequence>
<dbReference type="EC" id="2.1.1.33" evidence="3"/>
<dbReference type="Proteomes" id="UP000184171">
    <property type="component" value="Unassembled WGS sequence"/>
</dbReference>
<dbReference type="PANTHER" id="PTHR13610:SF9">
    <property type="entry name" value="FI06469P"/>
    <property type="match status" value="1"/>
</dbReference>
<comment type="function">
    <text evidence="2">Catalyzes the formation of N(7)-methylguanine at position 46 (m7G46) in tRNA.</text>
</comment>
<dbReference type="EMBL" id="FQZT01000001">
    <property type="protein sequence ID" value="SHI55148.1"/>
    <property type="molecule type" value="Genomic_DNA"/>
</dbReference>
<dbReference type="AlphaFoldDB" id="A0A1M6C370"/>
<evidence type="ECO:0000256" key="3">
    <source>
        <dbReference type="ARBA" id="ARBA00011977"/>
    </source>
</evidence>
<evidence type="ECO:0000256" key="5">
    <source>
        <dbReference type="ARBA" id="ARBA00022679"/>
    </source>
</evidence>
<name>A0A1M6C370_MALRU</name>
<keyword evidence="9" id="KW-1185">Reference proteome</keyword>
<reference evidence="8 9" key="1">
    <citation type="submission" date="2016-11" db="EMBL/GenBank/DDBJ databases">
        <authorList>
            <person name="Jaros S."/>
            <person name="Januszkiewicz K."/>
            <person name="Wedrychowicz H."/>
        </authorList>
    </citation>
    <scope>NUCLEOTIDE SEQUENCE [LARGE SCALE GENOMIC DNA]</scope>
    <source>
        <strain evidence="8 9">DSM 5091</strain>
    </source>
</reference>
<dbReference type="PANTHER" id="PTHR13610">
    <property type="entry name" value="METHYLTRANSFERASE DOMAIN-CONTAINING PROTEIN"/>
    <property type="match status" value="1"/>
</dbReference>
<dbReference type="RefSeq" id="WP_072905047.1">
    <property type="nucleotide sequence ID" value="NZ_FQZT01000001.1"/>
</dbReference>
<evidence type="ECO:0000256" key="7">
    <source>
        <dbReference type="ARBA" id="ARBA00022694"/>
    </source>
</evidence>
<dbReference type="InterPro" id="IPR003358">
    <property type="entry name" value="tRNA_(Gua-N-7)_MeTrfase_Trmb"/>
</dbReference>
<evidence type="ECO:0000256" key="6">
    <source>
        <dbReference type="ARBA" id="ARBA00022691"/>
    </source>
</evidence>
<keyword evidence="4 8" id="KW-0489">Methyltransferase</keyword>
<dbReference type="InterPro" id="IPR026170">
    <property type="entry name" value="FAM173A/B"/>
</dbReference>
<dbReference type="Pfam" id="PF02390">
    <property type="entry name" value="Methyltransf_4"/>
    <property type="match status" value="1"/>
</dbReference>
<accession>A0A1M6C370</accession>
<keyword evidence="6" id="KW-0949">S-adenosyl-L-methionine</keyword>
<gene>
    <name evidence="8" type="ORF">SAMN02745165_00381</name>
</gene>
<dbReference type="Gene3D" id="3.40.50.150">
    <property type="entry name" value="Vaccinia Virus protein VP39"/>
    <property type="match status" value="1"/>
</dbReference>
<dbReference type="GO" id="GO:0016279">
    <property type="term" value="F:protein-lysine N-methyltransferase activity"/>
    <property type="evidence" value="ECO:0007669"/>
    <property type="project" value="InterPro"/>
</dbReference>
<dbReference type="CDD" id="cd02440">
    <property type="entry name" value="AdoMet_MTases"/>
    <property type="match status" value="1"/>
</dbReference>
<keyword evidence="5 8" id="KW-0808">Transferase</keyword>
<evidence type="ECO:0000313" key="8">
    <source>
        <dbReference type="EMBL" id="SHI55148.1"/>
    </source>
</evidence>
<proteinExistence type="predicted"/>
<dbReference type="InterPro" id="IPR029063">
    <property type="entry name" value="SAM-dependent_MTases_sf"/>
</dbReference>
<dbReference type="OrthoDB" id="5510758at2"/>
<comment type="catalytic activity">
    <reaction evidence="1">
        <text>guanosine(46) in tRNA + S-adenosyl-L-methionine = N(7)-methylguanosine(46) in tRNA + S-adenosyl-L-homocysteine</text>
        <dbReference type="Rhea" id="RHEA:42708"/>
        <dbReference type="Rhea" id="RHEA-COMP:10188"/>
        <dbReference type="Rhea" id="RHEA-COMP:10189"/>
        <dbReference type="ChEBI" id="CHEBI:57856"/>
        <dbReference type="ChEBI" id="CHEBI:59789"/>
        <dbReference type="ChEBI" id="CHEBI:74269"/>
        <dbReference type="ChEBI" id="CHEBI:74480"/>
        <dbReference type="EC" id="2.1.1.33"/>
    </reaction>
</comment>
<evidence type="ECO:0000256" key="1">
    <source>
        <dbReference type="ARBA" id="ARBA00000142"/>
    </source>
</evidence>